<keyword evidence="1" id="KW-0472">Membrane</keyword>
<dbReference type="Pfam" id="PF00873">
    <property type="entry name" value="ACR_tran"/>
    <property type="match status" value="1"/>
</dbReference>
<dbReference type="Proteomes" id="UP000238415">
    <property type="component" value="Unassembled WGS sequence"/>
</dbReference>
<keyword evidence="3" id="KW-1185">Reference proteome</keyword>
<gene>
    <name evidence="2" type="primary">mexB</name>
    <name evidence="2" type="ORF">MOHU_08430</name>
</gene>
<dbReference type="OrthoDB" id="9757876at2"/>
<dbReference type="RefSeq" id="WP_106004854.1">
    <property type="nucleotide sequence ID" value="NZ_CP136419.1"/>
</dbReference>
<dbReference type="AlphaFoldDB" id="A0A2T0AUR9"/>
<dbReference type="InterPro" id="IPR001036">
    <property type="entry name" value="Acrflvin-R"/>
</dbReference>
<dbReference type="Gene3D" id="1.20.1640.10">
    <property type="entry name" value="Multidrug efflux transporter AcrB transmembrane domain"/>
    <property type="match status" value="1"/>
</dbReference>
<dbReference type="PANTHER" id="PTHR32063">
    <property type="match status" value="1"/>
</dbReference>
<comment type="caution">
    <text evidence="2">The sequence shown here is derived from an EMBL/GenBank/DDBJ whole genome shotgun (WGS) entry which is preliminary data.</text>
</comment>
<dbReference type="SUPFAM" id="SSF82866">
    <property type="entry name" value="Multidrug efflux transporter AcrB transmembrane domain"/>
    <property type="match status" value="1"/>
</dbReference>
<evidence type="ECO:0000313" key="3">
    <source>
        <dbReference type="Proteomes" id="UP000238415"/>
    </source>
</evidence>
<evidence type="ECO:0000256" key="1">
    <source>
        <dbReference type="SAM" id="Phobius"/>
    </source>
</evidence>
<sequence>MAYNVKAELARIQQELPYNLSGYYSAVLEAGPVRLRPILMTSLTTIFVLIPLSLAFEESSEAQAATAVVVIGIMTFFTFLTLVVVPVVSTLFDDPDRRLTARQKVHTRAYTGSSVGV</sequence>
<reference evidence="2 3" key="1">
    <citation type="submission" date="2018-03" db="EMBL/GenBank/DDBJ databases">
        <title>Genome sequence of Moorella humiferrea DSM 23265.</title>
        <authorList>
            <person name="Poehlein A."/>
            <person name="Daniel R."/>
        </authorList>
    </citation>
    <scope>NUCLEOTIDE SEQUENCE [LARGE SCALE GENOMIC DNA]</scope>
    <source>
        <strain evidence="2 3">DSM 23265</strain>
    </source>
</reference>
<proteinExistence type="predicted"/>
<dbReference type="PANTHER" id="PTHR32063:SF0">
    <property type="entry name" value="SWARMING MOTILITY PROTEIN SWRC"/>
    <property type="match status" value="1"/>
</dbReference>
<keyword evidence="1" id="KW-0812">Transmembrane</keyword>
<dbReference type="EMBL" id="PVXM01000011">
    <property type="protein sequence ID" value="PRR74244.1"/>
    <property type="molecule type" value="Genomic_DNA"/>
</dbReference>
<feature type="transmembrane region" description="Helical" evidence="1">
    <location>
        <begin position="38"/>
        <end position="56"/>
    </location>
</feature>
<dbReference type="GO" id="GO:0042910">
    <property type="term" value="F:xenobiotic transmembrane transporter activity"/>
    <property type="evidence" value="ECO:0007669"/>
    <property type="project" value="TreeGrafter"/>
</dbReference>
<keyword evidence="1" id="KW-1133">Transmembrane helix</keyword>
<evidence type="ECO:0000313" key="2">
    <source>
        <dbReference type="EMBL" id="PRR74244.1"/>
    </source>
</evidence>
<accession>A0A2T0AUR9</accession>
<dbReference type="GO" id="GO:0005886">
    <property type="term" value="C:plasma membrane"/>
    <property type="evidence" value="ECO:0007669"/>
    <property type="project" value="TreeGrafter"/>
</dbReference>
<protein>
    <submittedName>
        <fullName evidence="2">Multidrug resistance protein MexB</fullName>
    </submittedName>
</protein>
<name>A0A2T0AUR9_9FIRM</name>
<feature type="transmembrane region" description="Helical" evidence="1">
    <location>
        <begin position="68"/>
        <end position="92"/>
    </location>
</feature>
<organism evidence="2 3">
    <name type="scientific">Neomoorella humiferrea</name>
    <dbReference type="NCBI Taxonomy" id="676965"/>
    <lineage>
        <taxon>Bacteria</taxon>
        <taxon>Bacillati</taxon>
        <taxon>Bacillota</taxon>
        <taxon>Clostridia</taxon>
        <taxon>Neomoorellales</taxon>
        <taxon>Neomoorellaceae</taxon>
        <taxon>Neomoorella</taxon>
    </lineage>
</organism>